<feature type="compositionally biased region" description="Polar residues" evidence="1">
    <location>
        <begin position="224"/>
        <end position="240"/>
    </location>
</feature>
<evidence type="ECO:0000256" key="1">
    <source>
        <dbReference type="SAM" id="MobiDB-lite"/>
    </source>
</evidence>
<name>A0ABQ3X850_9ACTN</name>
<proteinExistence type="predicted"/>
<keyword evidence="4" id="KW-1185">Reference proteome</keyword>
<accession>A0ABQ3X850</accession>
<evidence type="ECO:0000259" key="2">
    <source>
        <dbReference type="Pfam" id="PF13472"/>
    </source>
</evidence>
<dbReference type="PANTHER" id="PTHR30383:SF5">
    <property type="entry name" value="SGNH HYDROLASE-TYPE ESTERASE DOMAIN-CONTAINING PROTEIN"/>
    <property type="match status" value="1"/>
</dbReference>
<organism evidence="3 4">
    <name type="scientific">Actinoplanes couchii</name>
    <dbReference type="NCBI Taxonomy" id="403638"/>
    <lineage>
        <taxon>Bacteria</taxon>
        <taxon>Bacillati</taxon>
        <taxon>Actinomycetota</taxon>
        <taxon>Actinomycetes</taxon>
        <taxon>Micromonosporales</taxon>
        <taxon>Micromonosporaceae</taxon>
        <taxon>Actinoplanes</taxon>
    </lineage>
</organism>
<dbReference type="SUPFAM" id="SSF52266">
    <property type="entry name" value="SGNH hydrolase"/>
    <property type="match status" value="1"/>
</dbReference>
<dbReference type="InterPro" id="IPR051532">
    <property type="entry name" value="Ester_Hydrolysis_Enzymes"/>
</dbReference>
<sequence length="240" mass="26042">MTGSSCADPPAGGFAEVALIYDPAVGRDLRIRFVGDSFVAGVGDPACLGWTGRLAARSHPVTAYNLGVRRQTSDDIRDRWLPECDQRLRDGSDHRLVLSFGVNDTTVENGAPRVGPGQSTANLGAILGQAARRRWRVLMVGPPPVGDHARNLRTAALDERFTRVCQEAGVPYVPVYPALRSNGTWMDEIRTGDGAHPGAAGYAEITALIAPHWDSWLRREGPTVQRSDPSKTSPPQRRRV</sequence>
<dbReference type="PANTHER" id="PTHR30383">
    <property type="entry name" value="THIOESTERASE 1/PROTEASE 1/LYSOPHOSPHOLIPASE L1"/>
    <property type="match status" value="1"/>
</dbReference>
<dbReference type="Gene3D" id="3.40.50.1110">
    <property type="entry name" value="SGNH hydrolase"/>
    <property type="match status" value="1"/>
</dbReference>
<feature type="region of interest" description="Disordered" evidence="1">
    <location>
        <begin position="219"/>
        <end position="240"/>
    </location>
</feature>
<evidence type="ECO:0000313" key="4">
    <source>
        <dbReference type="Proteomes" id="UP000612282"/>
    </source>
</evidence>
<evidence type="ECO:0000313" key="3">
    <source>
        <dbReference type="EMBL" id="GID54634.1"/>
    </source>
</evidence>
<comment type="caution">
    <text evidence="3">The sequence shown here is derived from an EMBL/GenBank/DDBJ whole genome shotgun (WGS) entry which is preliminary data.</text>
</comment>
<dbReference type="InterPro" id="IPR013830">
    <property type="entry name" value="SGNH_hydro"/>
</dbReference>
<feature type="domain" description="SGNH hydrolase-type esterase" evidence="2">
    <location>
        <begin position="33"/>
        <end position="203"/>
    </location>
</feature>
<dbReference type="Pfam" id="PF13472">
    <property type="entry name" value="Lipase_GDSL_2"/>
    <property type="match status" value="1"/>
</dbReference>
<gene>
    <name evidence="3" type="ORF">Aco03nite_030380</name>
</gene>
<dbReference type="InterPro" id="IPR036514">
    <property type="entry name" value="SGNH_hydro_sf"/>
</dbReference>
<dbReference type="Proteomes" id="UP000612282">
    <property type="component" value="Unassembled WGS sequence"/>
</dbReference>
<protein>
    <recommendedName>
        <fullName evidence="2">SGNH hydrolase-type esterase domain-containing protein</fullName>
    </recommendedName>
</protein>
<dbReference type="EMBL" id="BOMG01000042">
    <property type="protein sequence ID" value="GID54634.1"/>
    <property type="molecule type" value="Genomic_DNA"/>
</dbReference>
<reference evidence="3 4" key="1">
    <citation type="submission" date="2021-01" db="EMBL/GenBank/DDBJ databases">
        <title>Whole genome shotgun sequence of Actinoplanes couchii NBRC 106145.</title>
        <authorList>
            <person name="Komaki H."/>
            <person name="Tamura T."/>
        </authorList>
    </citation>
    <scope>NUCLEOTIDE SEQUENCE [LARGE SCALE GENOMIC DNA]</scope>
    <source>
        <strain evidence="3 4">NBRC 106145</strain>
    </source>
</reference>